<reference evidence="2 3" key="1">
    <citation type="journal article" date="2018" name="Front. Plant Sci.">
        <title>Red Clover (Trifolium pratense) and Zigzag Clover (T. medium) - A Picture of Genomic Similarities and Differences.</title>
        <authorList>
            <person name="Dluhosova J."/>
            <person name="Istvanek J."/>
            <person name="Nedelnik J."/>
            <person name="Repkova J."/>
        </authorList>
    </citation>
    <scope>NUCLEOTIDE SEQUENCE [LARGE SCALE GENOMIC DNA]</scope>
    <source>
        <strain evidence="3">cv. 10/8</strain>
        <tissue evidence="2">Leaf</tissue>
    </source>
</reference>
<keyword evidence="3" id="KW-1185">Reference proteome</keyword>
<name>A0A392PKG3_9FABA</name>
<accession>A0A392PKG3</accession>
<organism evidence="2 3">
    <name type="scientific">Trifolium medium</name>
    <dbReference type="NCBI Taxonomy" id="97028"/>
    <lineage>
        <taxon>Eukaryota</taxon>
        <taxon>Viridiplantae</taxon>
        <taxon>Streptophyta</taxon>
        <taxon>Embryophyta</taxon>
        <taxon>Tracheophyta</taxon>
        <taxon>Spermatophyta</taxon>
        <taxon>Magnoliopsida</taxon>
        <taxon>eudicotyledons</taxon>
        <taxon>Gunneridae</taxon>
        <taxon>Pentapetalae</taxon>
        <taxon>rosids</taxon>
        <taxon>fabids</taxon>
        <taxon>Fabales</taxon>
        <taxon>Fabaceae</taxon>
        <taxon>Papilionoideae</taxon>
        <taxon>50 kb inversion clade</taxon>
        <taxon>NPAAA clade</taxon>
        <taxon>Hologalegina</taxon>
        <taxon>IRL clade</taxon>
        <taxon>Trifolieae</taxon>
        <taxon>Trifolium</taxon>
    </lineage>
</organism>
<feature type="region of interest" description="Disordered" evidence="1">
    <location>
        <begin position="1"/>
        <end position="40"/>
    </location>
</feature>
<feature type="non-terminal residue" evidence="2">
    <location>
        <position position="1"/>
    </location>
</feature>
<dbReference type="EMBL" id="LXQA010083495">
    <property type="protein sequence ID" value="MCI12272.1"/>
    <property type="molecule type" value="Genomic_DNA"/>
</dbReference>
<evidence type="ECO:0000313" key="2">
    <source>
        <dbReference type="EMBL" id="MCI12272.1"/>
    </source>
</evidence>
<evidence type="ECO:0000313" key="3">
    <source>
        <dbReference type="Proteomes" id="UP000265520"/>
    </source>
</evidence>
<dbReference type="Proteomes" id="UP000265520">
    <property type="component" value="Unassembled WGS sequence"/>
</dbReference>
<dbReference type="AlphaFoldDB" id="A0A392PKG3"/>
<proteinExistence type="predicted"/>
<sequence>PWKHQPSYDRQKHGGCKKYSTAEPTSDLEKKNALEKKNQEESYVACGEKEAISLEEC</sequence>
<protein>
    <submittedName>
        <fullName evidence="2">Uncharacterized protein</fullName>
    </submittedName>
</protein>
<feature type="compositionally biased region" description="Basic and acidic residues" evidence="1">
    <location>
        <begin position="27"/>
        <end position="40"/>
    </location>
</feature>
<comment type="caution">
    <text evidence="2">The sequence shown here is derived from an EMBL/GenBank/DDBJ whole genome shotgun (WGS) entry which is preliminary data.</text>
</comment>
<feature type="compositionally biased region" description="Basic and acidic residues" evidence="1">
    <location>
        <begin position="1"/>
        <end position="12"/>
    </location>
</feature>
<evidence type="ECO:0000256" key="1">
    <source>
        <dbReference type="SAM" id="MobiDB-lite"/>
    </source>
</evidence>